<dbReference type="EMBL" id="MN740817">
    <property type="protein sequence ID" value="QHU13326.1"/>
    <property type="molecule type" value="Genomic_DNA"/>
</dbReference>
<proteinExistence type="predicted"/>
<reference evidence="2" key="1">
    <citation type="journal article" date="2020" name="Nature">
        <title>Giant virus diversity and host interactions through global metagenomics.</title>
        <authorList>
            <person name="Schulz F."/>
            <person name="Roux S."/>
            <person name="Paez-Espino D."/>
            <person name="Jungbluth S."/>
            <person name="Walsh D.A."/>
            <person name="Denef V.J."/>
            <person name="McMahon K.D."/>
            <person name="Konstantinidis K.T."/>
            <person name="Eloe-Fadrosh E.A."/>
            <person name="Kyrpides N.C."/>
            <person name="Woyke T."/>
        </authorList>
    </citation>
    <scope>NUCLEOTIDE SEQUENCE</scope>
    <source>
        <strain evidence="2">GVMAG-S-1101178-127</strain>
    </source>
</reference>
<accession>A0A6C0K8B7</accession>
<evidence type="ECO:0000256" key="1">
    <source>
        <dbReference type="SAM" id="MobiDB-lite"/>
    </source>
</evidence>
<evidence type="ECO:0000313" key="2">
    <source>
        <dbReference type="EMBL" id="QHU13326.1"/>
    </source>
</evidence>
<protein>
    <submittedName>
        <fullName evidence="2">Uncharacterized protein</fullName>
    </submittedName>
</protein>
<name>A0A6C0K8B7_9ZZZZ</name>
<sequence length="88" mass="10373">MPRYTACYDAYLYFVVPKSVSEYLLEEYDAKNDGKAVGSWWIRHGTFYYIDKEGNRKEIESEPEHDIDYKRPSGDVMIDDCDDGEDEE</sequence>
<dbReference type="AlphaFoldDB" id="A0A6C0K8B7"/>
<feature type="region of interest" description="Disordered" evidence="1">
    <location>
        <begin position="59"/>
        <end position="88"/>
    </location>
</feature>
<organism evidence="2">
    <name type="scientific">viral metagenome</name>
    <dbReference type="NCBI Taxonomy" id="1070528"/>
    <lineage>
        <taxon>unclassified sequences</taxon>
        <taxon>metagenomes</taxon>
        <taxon>organismal metagenomes</taxon>
    </lineage>
</organism>
<feature type="compositionally biased region" description="Basic and acidic residues" evidence="1">
    <location>
        <begin position="59"/>
        <end position="73"/>
    </location>
</feature>
<feature type="compositionally biased region" description="Acidic residues" evidence="1">
    <location>
        <begin position="77"/>
        <end position="88"/>
    </location>
</feature>